<gene>
    <name evidence="1" type="ORF">E2562_023787</name>
</gene>
<dbReference type="Proteomes" id="UP000479710">
    <property type="component" value="Unassembled WGS sequence"/>
</dbReference>
<evidence type="ECO:0000313" key="1">
    <source>
        <dbReference type="EMBL" id="KAF0913699.1"/>
    </source>
</evidence>
<proteinExistence type="predicted"/>
<protein>
    <submittedName>
        <fullName evidence="1">Uncharacterized protein</fullName>
    </submittedName>
</protein>
<sequence>MTGDHHGAYGVPFCPAPGYVDPFFGGMAFGANPCMYYGGVPYSCGGAPNGYYGGEARIAVTGRGRASLLEPDGGDSWGCRLSWPRCLSQEELRRG</sequence>
<keyword evidence="2" id="KW-1185">Reference proteome</keyword>
<evidence type="ECO:0000313" key="2">
    <source>
        <dbReference type="Proteomes" id="UP000479710"/>
    </source>
</evidence>
<accession>A0A6G1DMM7</accession>
<organism evidence="1 2">
    <name type="scientific">Oryza meyeriana var. granulata</name>
    <dbReference type="NCBI Taxonomy" id="110450"/>
    <lineage>
        <taxon>Eukaryota</taxon>
        <taxon>Viridiplantae</taxon>
        <taxon>Streptophyta</taxon>
        <taxon>Embryophyta</taxon>
        <taxon>Tracheophyta</taxon>
        <taxon>Spermatophyta</taxon>
        <taxon>Magnoliopsida</taxon>
        <taxon>Liliopsida</taxon>
        <taxon>Poales</taxon>
        <taxon>Poaceae</taxon>
        <taxon>BOP clade</taxon>
        <taxon>Oryzoideae</taxon>
        <taxon>Oryzeae</taxon>
        <taxon>Oryzinae</taxon>
        <taxon>Oryza</taxon>
        <taxon>Oryza meyeriana</taxon>
    </lineage>
</organism>
<name>A0A6G1DMM7_9ORYZ</name>
<dbReference type="EMBL" id="SPHZ02000006">
    <property type="protein sequence ID" value="KAF0913699.1"/>
    <property type="molecule type" value="Genomic_DNA"/>
</dbReference>
<comment type="caution">
    <text evidence="1">The sequence shown here is derived from an EMBL/GenBank/DDBJ whole genome shotgun (WGS) entry which is preliminary data.</text>
</comment>
<reference evidence="1 2" key="1">
    <citation type="submission" date="2019-11" db="EMBL/GenBank/DDBJ databases">
        <title>Whole genome sequence of Oryza granulata.</title>
        <authorList>
            <person name="Li W."/>
        </authorList>
    </citation>
    <scope>NUCLEOTIDE SEQUENCE [LARGE SCALE GENOMIC DNA]</scope>
    <source>
        <strain evidence="2">cv. Menghai</strain>
        <tissue evidence="1">Leaf</tissue>
    </source>
</reference>
<dbReference type="AlphaFoldDB" id="A0A6G1DMM7"/>